<reference evidence="1 2" key="1">
    <citation type="journal article" date="2020" name="BMC Genomics">
        <title>Intraspecific diversification of the crop wild relative Brassica cretica Lam. using demographic model selection.</title>
        <authorList>
            <person name="Kioukis A."/>
            <person name="Michalopoulou V.A."/>
            <person name="Briers L."/>
            <person name="Pirintsos S."/>
            <person name="Studholme D.J."/>
            <person name="Pavlidis P."/>
            <person name="Sarris P.F."/>
        </authorList>
    </citation>
    <scope>NUCLEOTIDE SEQUENCE [LARGE SCALE GENOMIC DNA]</scope>
    <source>
        <strain evidence="2">cv. PFS-1207/04</strain>
    </source>
</reference>
<name>A0ABQ7AJJ0_BRACR</name>
<sequence>MVDEFLMTTAPFSGVAPPDLSSVLASSAYRHVLTFHQISSILWSLPIRDPAYQPFPTQFASSSPNSLLVSHPPGMLDFVSTVFMFLSDKYLWSKPSVCHTAYAVCFLIISCGDPASGVLKPLFHPIVTLPVSSLHPDDLNYVGDVNNISRPKS</sequence>
<keyword evidence="2" id="KW-1185">Reference proteome</keyword>
<evidence type="ECO:0000313" key="2">
    <source>
        <dbReference type="Proteomes" id="UP000266723"/>
    </source>
</evidence>
<accession>A0ABQ7AJJ0</accession>
<protein>
    <submittedName>
        <fullName evidence="1">Uncharacterized protein</fullName>
    </submittedName>
</protein>
<comment type="caution">
    <text evidence="1">The sequence shown here is derived from an EMBL/GenBank/DDBJ whole genome shotgun (WGS) entry which is preliminary data.</text>
</comment>
<dbReference type="Proteomes" id="UP000266723">
    <property type="component" value="Unassembled WGS sequence"/>
</dbReference>
<proteinExistence type="predicted"/>
<evidence type="ECO:0000313" key="1">
    <source>
        <dbReference type="EMBL" id="KAF3497972.1"/>
    </source>
</evidence>
<organism evidence="1 2">
    <name type="scientific">Brassica cretica</name>
    <name type="common">Mustard</name>
    <dbReference type="NCBI Taxonomy" id="69181"/>
    <lineage>
        <taxon>Eukaryota</taxon>
        <taxon>Viridiplantae</taxon>
        <taxon>Streptophyta</taxon>
        <taxon>Embryophyta</taxon>
        <taxon>Tracheophyta</taxon>
        <taxon>Spermatophyta</taxon>
        <taxon>Magnoliopsida</taxon>
        <taxon>eudicotyledons</taxon>
        <taxon>Gunneridae</taxon>
        <taxon>Pentapetalae</taxon>
        <taxon>rosids</taxon>
        <taxon>malvids</taxon>
        <taxon>Brassicales</taxon>
        <taxon>Brassicaceae</taxon>
        <taxon>Brassiceae</taxon>
        <taxon>Brassica</taxon>
    </lineage>
</organism>
<dbReference type="EMBL" id="QGKV02002055">
    <property type="protein sequence ID" value="KAF3497972.1"/>
    <property type="molecule type" value="Genomic_DNA"/>
</dbReference>
<gene>
    <name evidence="1" type="ORF">DY000_02053076</name>
</gene>